<dbReference type="InterPro" id="IPR036354">
    <property type="entry name" value="Prot_inh_pot1_sf"/>
</dbReference>
<dbReference type="GO" id="GO:0004867">
    <property type="term" value="F:serine-type endopeptidase inhibitor activity"/>
    <property type="evidence" value="ECO:0007669"/>
    <property type="project" value="UniProtKB-KW"/>
</dbReference>
<dbReference type="PANTHER" id="PTHR33091">
    <property type="entry name" value="PROTEIN, PUTATIVE, EXPRESSED-RELATED"/>
    <property type="match status" value="1"/>
</dbReference>
<evidence type="ECO:0000256" key="3">
    <source>
        <dbReference type="ARBA" id="ARBA00022900"/>
    </source>
</evidence>
<dbReference type="PANTHER" id="PTHR33091:SF109">
    <property type="entry name" value="PROTEINASE INHIBITOR"/>
    <property type="match status" value="1"/>
</dbReference>
<proteinExistence type="inferred from homology"/>
<evidence type="ECO:0000313" key="4">
    <source>
        <dbReference type="EMBL" id="KAL3849796.1"/>
    </source>
</evidence>
<evidence type="ECO:0000256" key="1">
    <source>
        <dbReference type="ARBA" id="ARBA00008210"/>
    </source>
</evidence>
<organism evidence="4 5">
    <name type="scientific">Penstemon smallii</name>
    <dbReference type="NCBI Taxonomy" id="265156"/>
    <lineage>
        <taxon>Eukaryota</taxon>
        <taxon>Viridiplantae</taxon>
        <taxon>Streptophyta</taxon>
        <taxon>Embryophyta</taxon>
        <taxon>Tracheophyta</taxon>
        <taxon>Spermatophyta</taxon>
        <taxon>Magnoliopsida</taxon>
        <taxon>eudicotyledons</taxon>
        <taxon>Gunneridae</taxon>
        <taxon>Pentapetalae</taxon>
        <taxon>asterids</taxon>
        <taxon>lamiids</taxon>
        <taxon>Lamiales</taxon>
        <taxon>Plantaginaceae</taxon>
        <taxon>Cheloneae</taxon>
        <taxon>Penstemon</taxon>
    </lineage>
</organism>
<dbReference type="EMBL" id="JBJXBP010000001">
    <property type="protein sequence ID" value="KAL3849796.1"/>
    <property type="molecule type" value="Genomic_DNA"/>
</dbReference>
<accession>A0ABD3ULZ2</accession>
<dbReference type="Proteomes" id="UP001634393">
    <property type="component" value="Unassembled WGS sequence"/>
</dbReference>
<dbReference type="PRINTS" id="PR00292">
    <property type="entry name" value="POTATOINHBTR"/>
</dbReference>
<comment type="caution">
    <text evidence="4">The sequence shown here is derived from an EMBL/GenBank/DDBJ whole genome shotgun (WGS) entry which is preliminary data.</text>
</comment>
<evidence type="ECO:0000256" key="2">
    <source>
        <dbReference type="ARBA" id="ARBA00022690"/>
    </source>
</evidence>
<gene>
    <name evidence="4" type="ORF">ACJIZ3_011678</name>
</gene>
<keyword evidence="5" id="KW-1185">Reference proteome</keyword>
<dbReference type="AlphaFoldDB" id="A0ABD3ULZ2"/>
<dbReference type="SUPFAM" id="SSF54654">
    <property type="entry name" value="CI-2 family of serine protease inhibitors"/>
    <property type="match status" value="1"/>
</dbReference>
<comment type="similarity">
    <text evidence="1">Belongs to the protease inhibitor I13 (potato type I serine protease inhibitor) family.</text>
</comment>
<dbReference type="Pfam" id="PF00280">
    <property type="entry name" value="potato_inhibit"/>
    <property type="match status" value="1"/>
</dbReference>
<reference evidence="4 5" key="1">
    <citation type="submission" date="2024-12" db="EMBL/GenBank/DDBJ databases">
        <title>The unique morphological basis and parallel evolutionary history of personate flowers in Penstemon.</title>
        <authorList>
            <person name="Depatie T.H."/>
            <person name="Wessinger C.A."/>
        </authorList>
    </citation>
    <scope>NUCLEOTIDE SEQUENCE [LARGE SCALE GENOMIC DNA]</scope>
    <source>
        <strain evidence="4">WTNN_2</strain>
        <tissue evidence="4">Leaf</tissue>
    </source>
</reference>
<sequence length="70" mass="7883">MAFECSGKSEWPELVGARGEVAERVIERQNRTVNAVIVKEGSFVTADFRCDRVRVWVNKHGVVVRPPRTG</sequence>
<keyword evidence="3" id="KW-0722">Serine protease inhibitor</keyword>
<evidence type="ECO:0000313" key="5">
    <source>
        <dbReference type="Proteomes" id="UP001634393"/>
    </source>
</evidence>
<dbReference type="PROSITE" id="PS00285">
    <property type="entry name" value="POTATO_INHIBITOR"/>
    <property type="match status" value="1"/>
</dbReference>
<keyword evidence="2" id="KW-0646">Protease inhibitor</keyword>
<name>A0ABD3ULZ2_9LAMI</name>
<protein>
    <submittedName>
        <fullName evidence="4">Uncharacterized protein</fullName>
    </submittedName>
</protein>
<dbReference type="InterPro" id="IPR000864">
    <property type="entry name" value="Prot_inh_pot1"/>
</dbReference>
<dbReference type="Gene3D" id="3.30.10.10">
    <property type="entry name" value="Trypsin Inhibitor V, subunit A"/>
    <property type="match status" value="1"/>
</dbReference>